<evidence type="ECO:0000256" key="1">
    <source>
        <dbReference type="ARBA" id="ARBA00004229"/>
    </source>
</evidence>
<reference evidence="8" key="2">
    <citation type="submission" date="2014-02" db="EMBL/GenBank/DDBJ databases">
        <title>Is ftsH the key to plastid longevity in sacoglossan slugs?</title>
        <authorList>
            <person name="De Vries J."/>
            <person name="Habicht J."/>
            <person name="Woehle C."/>
            <person name="Changjie H."/>
            <person name="Christa G."/>
            <person name="Martin W.F."/>
            <person name="Gould S.B."/>
        </authorList>
    </citation>
    <scope>NUCLEOTIDE SEQUENCE</scope>
    <source>
        <strain evidence="8">DI1</strain>
    </source>
</reference>
<dbReference type="InterPro" id="IPR020574">
    <property type="entry name" value="Ribosomal_uS9_CS"/>
</dbReference>
<dbReference type="Pfam" id="PF00380">
    <property type="entry name" value="Ribosomal_S9"/>
    <property type="match status" value="1"/>
</dbReference>
<keyword evidence="4 7" id="KW-0687">Ribonucleoprotein</keyword>
<evidence type="ECO:0000313" key="8">
    <source>
        <dbReference type="EMBL" id="CDI27996.1"/>
    </source>
</evidence>
<evidence type="ECO:0000256" key="6">
    <source>
        <dbReference type="ARBA" id="ARBA00035437"/>
    </source>
</evidence>
<comment type="subcellular location">
    <subcellularLocation>
        <location evidence="1">Plastid</location>
        <location evidence="1">Chloroplast</location>
    </subcellularLocation>
</comment>
<dbReference type="HAMAP" id="MF_00532_B">
    <property type="entry name" value="Ribosomal_uS9_B"/>
    <property type="match status" value="1"/>
</dbReference>
<dbReference type="GO" id="GO:0015935">
    <property type="term" value="C:small ribosomal subunit"/>
    <property type="evidence" value="ECO:0007669"/>
    <property type="project" value="UniProtKB-ARBA"/>
</dbReference>
<evidence type="ECO:0000256" key="7">
    <source>
        <dbReference type="RuleBase" id="RU003815"/>
    </source>
</evidence>
<sequence length="158" mass="17888">HSKGISSPSILSYKKRENSVNKLNIFNHQDRFAIATGRRKEAIAQVGLFKGQGQLIINKQEGIDYFQGNFIRLSLVQAPIELLDLQNHFNIIVKVSGGGLSGQADAIKLALARALCKTNLSYRQSLKMKKYLTRNPKCKERRKYGLKKARKAPQYSKR</sequence>
<dbReference type="GO" id="GO:0009507">
    <property type="term" value="C:chloroplast"/>
    <property type="evidence" value="ECO:0007669"/>
    <property type="project" value="UniProtKB-SubCell"/>
</dbReference>
<geneLocation type="chloroplast" evidence="8"/>
<dbReference type="SUPFAM" id="SSF54211">
    <property type="entry name" value="Ribosomal protein S5 domain 2-like"/>
    <property type="match status" value="1"/>
</dbReference>
<proteinExistence type="inferred from homology"/>
<dbReference type="NCBIfam" id="NF001099">
    <property type="entry name" value="PRK00132.1"/>
    <property type="match status" value="1"/>
</dbReference>
<dbReference type="GO" id="GO:0003723">
    <property type="term" value="F:RNA binding"/>
    <property type="evidence" value="ECO:0007669"/>
    <property type="project" value="TreeGrafter"/>
</dbReference>
<dbReference type="InterPro" id="IPR000754">
    <property type="entry name" value="Ribosomal_uS9"/>
</dbReference>
<keyword evidence="8" id="KW-0150">Chloroplast</keyword>
<evidence type="ECO:0000256" key="2">
    <source>
        <dbReference type="ARBA" id="ARBA00005251"/>
    </source>
</evidence>
<dbReference type="GO" id="GO:0003735">
    <property type="term" value="F:structural constituent of ribosome"/>
    <property type="evidence" value="ECO:0007669"/>
    <property type="project" value="InterPro"/>
</dbReference>
<evidence type="ECO:0000256" key="5">
    <source>
        <dbReference type="ARBA" id="ARBA00035152"/>
    </source>
</evidence>
<protein>
    <recommendedName>
        <fullName evidence="5">Small ribosomal subunit protein uS9c</fullName>
    </recommendedName>
    <alternativeName>
        <fullName evidence="6">30S ribosomal protein S9, chloroplastic</fullName>
    </alternativeName>
</protein>
<dbReference type="FunFam" id="3.30.230.10:FF:000001">
    <property type="entry name" value="30S ribosomal protein S9"/>
    <property type="match status" value="1"/>
</dbReference>
<comment type="similarity">
    <text evidence="2 7">Belongs to the universal ribosomal protein uS9 family.</text>
</comment>
<organism evidence="8">
    <name type="scientific">Acetabularia acetabulum</name>
    <name type="common">Mermaid's wine glass</name>
    <name type="synonym">Acetabularia mediterranea</name>
    <dbReference type="NCBI Taxonomy" id="35845"/>
    <lineage>
        <taxon>Eukaryota</taxon>
        <taxon>Viridiplantae</taxon>
        <taxon>Chlorophyta</taxon>
        <taxon>core chlorophytes</taxon>
        <taxon>Ulvophyceae</taxon>
        <taxon>TCBD clade</taxon>
        <taxon>Dasycladales</taxon>
        <taxon>Polyphysaceae</taxon>
        <taxon>Acetabularia</taxon>
    </lineage>
</organism>
<accession>W6MA03</accession>
<name>W6MA03_ACEAT</name>
<dbReference type="InterPro" id="IPR023035">
    <property type="entry name" value="Ribosomal_uS9_bac/plastid"/>
</dbReference>
<dbReference type="AlphaFoldDB" id="W6MA03"/>
<evidence type="ECO:0000256" key="4">
    <source>
        <dbReference type="ARBA" id="ARBA00023274"/>
    </source>
</evidence>
<keyword evidence="3 7" id="KW-0689">Ribosomal protein</keyword>
<dbReference type="Gene3D" id="3.30.230.10">
    <property type="match status" value="1"/>
</dbReference>
<gene>
    <name evidence="8" type="primary">rps9</name>
</gene>
<dbReference type="PROSITE" id="PS00360">
    <property type="entry name" value="RIBOSOMAL_S9"/>
    <property type="match status" value="1"/>
</dbReference>
<dbReference type="PANTHER" id="PTHR21569:SF1">
    <property type="entry name" value="SMALL RIBOSOMAL SUBUNIT PROTEIN US9M"/>
    <property type="match status" value="1"/>
</dbReference>
<dbReference type="InterPro" id="IPR020568">
    <property type="entry name" value="Ribosomal_Su5_D2-typ_SF"/>
</dbReference>
<dbReference type="PANTHER" id="PTHR21569">
    <property type="entry name" value="RIBOSOMAL PROTEIN S9"/>
    <property type="match status" value="1"/>
</dbReference>
<dbReference type="EMBL" id="HG518470">
    <property type="protein sequence ID" value="CDI27996.1"/>
    <property type="molecule type" value="Genomic_DNA"/>
</dbReference>
<dbReference type="InterPro" id="IPR014721">
    <property type="entry name" value="Ribsml_uS5_D2-typ_fold_subgr"/>
</dbReference>
<feature type="non-terminal residue" evidence="8">
    <location>
        <position position="1"/>
    </location>
</feature>
<evidence type="ECO:0000256" key="3">
    <source>
        <dbReference type="ARBA" id="ARBA00022980"/>
    </source>
</evidence>
<reference evidence="8" key="1">
    <citation type="submission" date="2013-09" db="EMBL/GenBank/DDBJ databases">
        <authorList>
            <person name="Gould S."/>
        </authorList>
    </citation>
    <scope>NUCLEOTIDE SEQUENCE</scope>
    <source>
        <strain evidence="8">DI1</strain>
    </source>
</reference>
<dbReference type="GO" id="GO:0006412">
    <property type="term" value="P:translation"/>
    <property type="evidence" value="ECO:0007669"/>
    <property type="project" value="InterPro"/>
</dbReference>
<keyword evidence="8" id="KW-0934">Plastid</keyword>